<dbReference type="FunFam" id="3.90.550.10:FF:000120">
    <property type="entry name" value="Glycosyl transferase, family 2"/>
    <property type="match status" value="2"/>
</dbReference>
<name>A0ABD6T801_9BACI</name>
<reference evidence="4 5" key="1">
    <citation type="submission" date="2017-09" db="EMBL/GenBank/DDBJ databases">
        <title>Large-scale bioinformatics analysis of Bacillus genomes uncovers conserved roles of natural products in bacterial physiology.</title>
        <authorList>
            <consortium name="Agbiome Team Llc"/>
            <person name="Bleich R.M."/>
            <person name="Grubbs K.J."/>
            <person name="Santa Maria K.C."/>
            <person name="Allen S.E."/>
            <person name="Farag S."/>
            <person name="Shank E.A."/>
            <person name="Bowers A."/>
        </authorList>
    </citation>
    <scope>NUCLEOTIDE SEQUENCE [LARGE SCALE GENOMIC DNA]</scope>
    <source>
        <strain evidence="4 5">AFS037265</strain>
    </source>
</reference>
<dbReference type="InterPro" id="IPR029044">
    <property type="entry name" value="Nucleotide-diphossugar_trans"/>
</dbReference>
<comment type="caution">
    <text evidence="4">The sequence shown here is derived from an EMBL/GenBank/DDBJ whole genome shotgun (WGS) entry which is preliminary data.</text>
</comment>
<dbReference type="InterPro" id="IPR001173">
    <property type="entry name" value="Glyco_trans_2-like"/>
</dbReference>
<dbReference type="RefSeq" id="WP_003206456.1">
    <property type="nucleotide sequence ID" value="NZ_CM000744.1"/>
</dbReference>
<evidence type="ECO:0000256" key="1">
    <source>
        <dbReference type="ARBA" id="ARBA00006739"/>
    </source>
</evidence>
<feature type="domain" description="Methyltransferase type 11" evidence="3">
    <location>
        <begin position="722"/>
        <end position="770"/>
    </location>
</feature>
<organism evidence="4 5">
    <name type="scientific">Bacillus pseudomycoides</name>
    <dbReference type="NCBI Taxonomy" id="64104"/>
    <lineage>
        <taxon>Bacteria</taxon>
        <taxon>Bacillati</taxon>
        <taxon>Bacillota</taxon>
        <taxon>Bacilli</taxon>
        <taxon>Bacillales</taxon>
        <taxon>Bacillaceae</taxon>
        <taxon>Bacillus</taxon>
        <taxon>Bacillus cereus group</taxon>
    </lineage>
</organism>
<dbReference type="SUPFAM" id="SSF53335">
    <property type="entry name" value="S-adenosyl-L-methionine-dependent methyltransferases"/>
    <property type="match status" value="1"/>
</dbReference>
<feature type="domain" description="Glycosyltransferase 2-like" evidence="2">
    <location>
        <begin position="19"/>
        <end position="125"/>
    </location>
</feature>
<comment type="similarity">
    <text evidence="1">Belongs to the glycosyltransferase 2 family.</text>
</comment>
<dbReference type="SUPFAM" id="SSF53448">
    <property type="entry name" value="Nucleotide-diphospho-sugar transferases"/>
    <property type="match status" value="2"/>
</dbReference>
<dbReference type="InterPro" id="IPR013216">
    <property type="entry name" value="Methyltransf_11"/>
</dbReference>
<accession>A0ABD6T801</accession>
<evidence type="ECO:0000259" key="2">
    <source>
        <dbReference type="Pfam" id="PF00535"/>
    </source>
</evidence>
<proteinExistence type="inferred from homology"/>
<dbReference type="EMBL" id="NUTL01000046">
    <property type="protein sequence ID" value="PHE97566.1"/>
    <property type="molecule type" value="Genomic_DNA"/>
</dbReference>
<gene>
    <name evidence="4" type="ORF">COF81_11665</name>
</gene>
<feature type="domain" description="Glycosyltransferase 2-like" evidence="2">
    <location>
        <begin position="325"/>
        <end position="476"/>
    </location>
</feature>
<dbReference type="Gene3D" id="3.40.50.150">
    <property type="entry name" value="Vaccinia Virus protein VP39"/>
    <property type="match status" value="1"/>
</dbReference>
<dbReference type="GO" id="GO:0008168">
    <property type="term" value="F:methyltransferase activity"/>
    <property type="evidence" value="ECO:0007669"/>
    <property type="project" value="UniProtKB-ARBA"/>
</dbReference>
<dbReference type="AlphaFoldDB" id="A0ABD6T801"/>
<evidence type="ECO:0000313" key="5">
    <source>
        <dbReference type="Proteomes" id="UP000221918"/>
    </source>
</evidence>
<dbReference type="Pfam" id="PF08241">
    <property type="entry name" value="Methyltransf_11"/>
    <property type="match status" value="1"/>
</dbReference>
<keyword evidence="4" id="KW-0808">Transferase</keyword>
<dbReference type="CDD" id="cd02440">
    <property type="entry name" value="AdoMet_MTases"/>
    <property type="match status" value="1"/>
</dbReference>
<dbReference type="InterPro" id="IPR029063">
    <property type="entry name" value="SAM-dependent_MTases_sf"/>
</dbReference>
<dbReference type="GO" id="GO:0016758">
    <property type="term" value="F:hexosyltransferase activity"/>
    <property type="evidence" value="ECO:0007669"/>
    <property type="project" value="UniProtKB-ARBA"/>
</dbReference>
<sequence length="857" mass="99741">MTNRTNENGKAINQMPLVSVLIPTYNRPRYFEKALCSVLEQTYSNIEIIIGDDSTNDETEKVLQKYLCNHSNIIYIKNRSTLGQFENALMLFNRANGEYVNFLMDDDLFHANKIEKMMKYFLNDPGNEIKLVTSHRQVIDAEGNLLPDVYSTMRLFHTDTILDGGQLGNMVIMNQKNYIGEPTTVLFRKNDLIEPFGMFDKRRYLCNVDVASWLSLLSKGKAVYIAETLSYFRLHPNQQLNESNKLMDGLEDFSHGILAGEKYGFLSSEKELDKAIINFLEYARRIVPSSILYSLDYYQQIKRKKINIEKTKQCINNKSPLPKVSILIPAYNRPHYLELALTSALNQTYENIEIIISDDSTNDEVNAMIQPYLREYECITYVKNETPLVAENFNQCIELANGDYINFLLDDDLFHHEKIERMMKYFLESENISFVTSYRELIDENGEILPPSTLNVKIATETTFFEGKELGNYMLKNLKNVVGEPTTVLFNRKCFGGKFGYFKGKAYSAINDIATWIDLMREGKVVYIQEPLSYFRQHSGQNQKQMHFILMTIEEWIELITDAHNSGFLNSENDYKESLSYCLENAGFIVKDAVRRGEINQIYNEKIKNGLNKLVTHIFEKEVCYCQYCNQEFKSFSPWPAHYDFPRYTFEMWNKDTGICPACYSMDRERLYRAYIETETDLLSSDYTMLHIAPEAKLRRWLNEHKNITYVCGDLEPKDSLMKEIDVTRLAYENNTFDVILCSHVLEHVPDDEKAMRELYRVLKPGGWGIIQVPIVMNVEFIIENESVVTPQLRKLVFGQEDHVRIYNQSGFIQRLTNAGFKVELYNIAEKYGMKSARKLGLSETDMLYIVQKDRKE</sequence>
<protein>
    <submittedName>
        <fullName evidence="4">Glycosyl transferase family 2</fullName>
    </submittedName>
</protein>
<evidence type="ECO:0000259" key="3">
    <source>
        <dbReference type="Pfam" id="PF08241"/>
    </source>
</evidence>
<dbReference type="Proteomes" id="UP000221918">
    <property type="component" value="Unassembled WGS sequence"/>
</dbReference>
<dbReference type="PANTHER" id="PTHR22916">
    <property type="entry name" value="GLYCOSYLTRANSFERASE"/>
    <property type="match status" value="1"/>
</dbReference>
<dbReference type="Gene3D" id="3.90.550.10">
    <property type="entry name" value="Spore Coat Polysaccharide Biosynthesis Protein SpsA, Chain A"/>
    <property type="match status" value="2"/>
</dbReference>
<dbReference type="Pfam" id="PF00535">
    <property type="entry name" value="Glycos_transf_2"/>
    <property type="match status" value="2"/>
</dbReference>
<dbReference type="PANTHER" id="PTHR22916:SF3">
    <property type="entry name" value="UDP-GLCNAC:BETAGAL BETA-1,3-N-ACETYLGLUCOSAMINYLTRANSFERASE-LIKE PROTEIN 1"/>
    <property type="match status" value="1"/>
</dbReference>
<dbReference type="FunFam" id="3.40.50.150:FF:000531">
    <property type="entry name" value="Glycosyl transferase"/>
    <property type="match status" value="1"/>
</dbReference>
<evidence type="ECO:0000313" key="4">
    <source>
        <dbReference type="EMBL" id="PHE97566.1"/>
    </source>
</evidence>